<dbReference type="InterPro" id="IPR001789">
    <property type="entry name" value="Sig_transdc_resp-reg_receiver"/>
</dbReference>
<dbReference type="PANTHER" id="PTHR44591">
    <property type="entry name" value="STRESS RESPONSE REGULATOR PROTEIN 1"/>
    <property type="match status" value="1"/>
</dbReference>
<evidence type="ECO:0000313" key="4">
    <source>
        <dbReference type="EMBL" id="MFC6792680.1"/>
    </source>
</evidence>
<evidence type="ECO:0000259" key="3">
    <source>
        <dbReference type="PROSITE" id="PS50110"/>
    </source>
</evidence>
<dbReference type="SMART" id="SM00448">
    <property type="entry name" value="REC"/>
    <property type="match status" value="1"/>
</dbReference>
<proteinExistence type="predicted"/>
<dbReference type="InterPro" id="IPR050595">
    <property type="entry name" value="Bact_response_regulator"/>
</dbReference>
<keyword evidence="5" id="KW-1185">Reference proteome</keyword>
<dbReference type="PROSITE" id="PS50110">
    <property type="entry name" value="RESPONSE_REGULATORY"/>
    <property type="match status" value="1"/>
</dbReference>
<dbReference type="PANTHER" id="PTHR44591:SF24">
    <property type="entry name" value="PROTEIN-GLUTAMATE METHYLESTERASE_PROTEIN-GLUTAMINE GLUTAMINASE 1"/>
    <property type="match status" value="1"/>
</dbReference>
<dbReference type="EMBL" id="JBHSWN010000001">
    <property type="protein sequence ID" value="MFC6792680.1"/>
    <property type="molecule type" value="Genomic_DNA"/>
</dbReference>
<evidence type="ECO:0000313" key="5">
    <source>
        <dbReference type="Proteomes" id="UP001596292"/>
    </source>
</evidence>
<keyword evidence="1 2" id="KW-0597">Phosphoprotein</keyword>
<evidence type="ECO:0000256" key="2">
    <source>
        <dbReference type="PROSITE-ProRule" id="PRU00169"/>
    </source>
</evidence>
<dbReference type="InterPro" id="IPR011006">
    <property type="entry name" value="CheY-like_superfamily"/>
</dbReference>
<dbReference type="Gene3D" id="3.40.50.2300">
    <property type="match status" value="1"/>
</dbReference>
<feature type="modified residue" description="4-aspartylphosphate" evidence="2">
    <location>
        <position position="60"/>
    </location>
</feature>
<comment type="caution">
    <text evidence="4">The sequence shown here is derived from an EMBL/GenBank/DDBJ whole genome shotgun (WGS) entry which is preliminary data.</text>
</comment>
<organism evidence="4 5">
    <name type="scientific">Methylobacterium komagatae</name>
    <dbReference type="NCBI Taxonomy" id="374425"/>
    <lineage>
        <taxon>Bacteria</taxon>
        <taxon>Pseudomonadati</taxon>
        <taxon>Pseudomonadota</taxon>
        <taxon>Alphaproteobacteria</taxon>
        <taxon>Hyphomicrobiales</taxon>
        <taxon>Methylobacteriaceae</taxon>
        <taxon>Methylobacterium</taxon>
    </lineage>
</organism>
<reference evidence="5" key="1">
    <citation type="journal article" date="2019" name="Int. J. Syst. Evol. Microbiol.">
        <title>The Global Catalogue of Microorganisms (GCM) 10K type strain sequencing project: providing services to taxonomists for standard genome sequencing and annotation.</title>
        <authorList>
            <consortium name="The Broad Institute Genomics Platform"/>
            <consortium name="The Broad Institute Genome Sequencing Center for Infectious Disease"/>
            <person name="Wu L."/>
            <person name="Ma J."/>
        </authorList>
    </citation>
    <scope>NUCLEOTIDE SEQUENCE [LARGE SCALE GENOMIC DNA]</scope>
    <source>
        <strain evidence="5">CCUG 48316</strain>
    </source>
</reference>
<dbReference type="SUPFAM" id="SSF52172">
    <property type="entry name" value="CheY-like"/>
    <property type="match status" value="1"/>
</dbReference>
<protein>
    <submittedName>
        <fullName evidence="4">Response regulator</fullName>
    </submittedName>
</protein>
<sequence>MAMTLVGRRVLIVEDDYFLADIMRRTFADDGAEVLGPAGQVENALALIHGAEHIDAAVLDVNLHDVMVFSVADALRERGIPFLFTTGYDQETLPSQYSGARRLEKPVEAAIVLSEVRRLINIDSVSE</sequence>
<evidence type="ECO:0000256" key="1">
    <source>
        <dbReference type="ARBA" id="ARBA00022553"/>
    </source>
</evidence>
<dbReference type="Proteomes" id="UP001596292">
    <property type="component" value="Unassembled WGS sequence"/>
</dbReference>
<accession>A0ABW2BR19</accession>
<dbReference type="Pfam" id="PF00072">
    <property type="entry name" value="Response_reg"/>
    <property type="match status" value="1"/>
</dbReference>
<gene>
    <name evidence="4" type="ORF">ACFQE0_25860</name>
</gene>
<name>A0ABW2BR19_9HYPH</name>
<feature type="domain" description="Response regulatory" evidence="3">
    <location>
        <begin position="9"/>
        <end position="120"/>
    </location>
</feature>